<evidence type="ECO:0000256" key="4">
    <source>
        <dbReference type="ARBA" id="ARBA00022801"/>
    </source>
</evidence>
<dbReference type="InterPro" id="IPR025202">
    <property type="entry name" value="PLD-like_dom"/>
</dbReference>
<dbReference type="CDD" id="cd09173">
    <property type="entry name" value="PLDc_Nuc_like_unchar1_2"/>
    <property type="match status" value="1"/>
</dbReference>
<comment type="similarity">
    <text evidence="2">Belongs to the phospholipase D family.</text>
</comment>
<dbReference type="STRING" id="1502745.SAMN02799620_04489"/>
<accession>A0A1G4WRF3</accession>
<dbReference type="PANTHER" id="PTHR43856:SF1">
    <property type="entry name" value="MITOCHONDRIAL CARDIOLIPIN HYDROLASE"/>
    <property type="match status" value="1"/>
</dbReference>
<evidence type="ECO:0000313" key="9">
    <source>
        <dbReference type="Proteomes" id="UP000199707"/>
    </source>
</evidence>
<feature type="domain" description="PLD phosphodiesterase" evidence="7">
    <location>
        <begin position="495"/>
        <end position="526"/>
    </location>
</feature>
<gene>
    <name evidence="8" type="ORF">SAMN02799620_04489</name>
</gene>
<dbReference type="EMBL" id="FMUB01000009">
    <property type="protein sequence ID" value="SCX28003.1"/>
    <property type="molecule type" value="Genomic_DNA"/>
</dbReference>
<name>A0A1G4WRF3_9MYCO</name>
<dbReference type="GO" id="GO:0016891">
    <property type="term" value="F:RNA endonuclease activity producing 5'-phosphomonoesters, hydrolytic mechanism"/>
    <property type="evidence" value="ECO:0007669"/>
    <property type="project" value="TreeGrafter"/>
</dbReference>
<evidence type="ECO:0000256" key="6">
    <source>
        <dbReference type="ARBA" id="ARBA00023098"/>
    </source>
</evidence>
<keyword evidence="4" id="KW-0378">Hydrolase</keyword>
<dbReference type="PANTHER" id="PTHR43856">
    <property type="entry name" value="CARDIOLIPIN HYDROLASE"/>
    <property type="match status" value="1"/>
</dbReference>
<dbReference type="GO" id="GO:0016042">
    <property type="term" value="P:lipid catabolic process"/>
    <property type="evidence" value="ECO:0007669"/>
    <property type="project" value="UniProtKB-KW"/>
</dbReference>
<evidence type="ECO:0000256" key="2">
    <source>
        <dbReference type="ARBA" id="ARBA00008664"/>
    </source>
</evidence>
<dbReference type="AlphaFoldDB" id="A0A1G4WRF3"/>
<dbReference type="GO" id="GO:0006793">
    <property type="term" value="P:phosphorus metabolic process"/>
    <property type="evidence" value="ECO:0007669"/>
    <property type="project" value="UniProtKB-ARBA"/>
</dbReference>
<proteinExistence type="inferred from homology"/>
<dbReference type="Proteomes" id="UP000199707">
    <property type="component" value="Unassembled WGS sequence"/>
</dbReference>
<keyword evidence="5" id="KW-0442">Lipid degradation</keyword>
<dbReference type="InterPro" id="IPR001736">
    <property type="entry name" value="PLipase_D/transphosphatidylase"/>
</dbReference>
<evidence type="ECO:0000313" key="8">
    <source>
        <dbReference type="EMBL" id="SCX28003.1"/>
    </source>
</evidence>
<comment type="catalytic activity">
    <reaction evidence="1">
        <text>a 1,2-diacyl-sn-glycero-3-phosphocholine + H2O = a 1,2-diacyl-sn-glycero-3-phosphate + choline + H(+)</text>
        <dbReference type="Rhea" id="RHEA:14445"/>
        <dbReference type="ChEBI" id="CHEBI:15354"/>
        <dbReference type="ChEBI" id="CHEBI:15377"/>
        <dbReference type="ChEBI" id="CHEBI:15378"/>
        <dbReference type="ChEBI" id="CHEBI:57643"/>
        <dbReference type="ChEBI" id="CHEBI:58608"/>
        <dbReference type="EC" id="3.1.4.4"/>
    </reaction>
</comment>
<reference evidence="9" key="1">
    <citation type="submission" date="2016-10" db="EMBL/GenBank/DDBJ databases">
        <authorList>
            <person name="Varghese N."/>
            <person name="Submissions S."/>
        </authorList>
    </citation>
    <scope>NUCLEOTIDE SEQUENCE [LARGE SCALE GENOMIC DNA]</scope>
    <source>
        <strain evidence="9">UNC267MFSha1.1M11</strain>
    </source>
</reference>
<dbReference type="SUPFAM" id="SSF56024">
    <property type="entry name" value="Phospholipase D/nuclease"/>
    <property type="match status" value="2"/>
</dbReference>
<keyword evidence="6" id="KW-0443">Lipid metabolism</keyword>
<evidence type="ECO:0000256" key="3">
    <source>
        <dbReference type="ARBA" id="ARBA00012027"/>
    </source>
</evidence>
<dbReference type="Pfam" id="PF13091">
    <property type="entry name" value="PLDc_2"/>
    <property type="match status" value="2"/>
</dbReference>
<evidence type="ECO:0000256" key="1">
    <source>
        <dbReference type="ARBA" id="ARBA00000798"/>
    </source>
</evidence>
<evidence type="ECO:0000259" key="7">
    <source>
        <dbReference type="PROSITE" id="PS50035"/>
    </source>
</evidence>
<dbReference type="PROSITE" id="PS50035">
    <property type="entry name" value="PLD"/>
    <property type="match status" value="1"/>
</dbReference>
<protein>
    <recommendedName>
        <fullName evidence="3">phospholipase D</fullName>
        <ecNumber evidence="3">3.1.4.4</ecNumber>
    </recommendedName>
</protein>
<evidence type="ECO:0000256" key="5">
    <source>
        <dbReference type="ARBA" id="ARBA00022963"/>
    </source>
</evidence>
<dbReference type="GO" id="GO:0004630">
    <property type="term" value="F:phospholipase D activity"/>
    <property type="evidence" value="ECO:0007669"/>
    <property type="project" value="UniProtKB-EC"/>
</dbReference>
<dbReference type="InterPro" id="IPR051406">
    <property type="entry name" value="PLD_domain"/>
</dbReference>
<sequence>MATAVNMKVYANDDDALIIWNVPAAIPDCLGFAIKRRTYDPTDPTMETVAREEFLPNRIGFVGDPKAGPDSTASSKVWPFQRFWWTDHAAAAGDILSYQVMPMLGTVGHLKPATSQASEWSPIRVLSAPPNSRFNPFFNRGFVISQFMARYLAEKKLTPRQFKENIRSNDEDMIRKFLYGYLGPALFSELRDAASSGGEIFAALYELDDDQLIELLCVLGPRAHVVLSNGSIPHKKGHSMADERKQDQNAEARAKLLGANVDVGEADRFTSPGALAHNKFLVRTDANGDLVSCWTGSTNWTTTGLCTQLNNGLLIYDTTLAQEFLDQWHRLREAGSAFPTSLVDSNSQPAPFDAPAAAQGFAPFPTPPPPSSGDLWFTRTRGTVDLDALNEVVEAATTGILFLMFQPGAGGVLPTVEKAAENPNLYVRGVVSELPADDRQPRKHEEGHQVDVTVVRDAQNQQLKLDIVEPEGNDHPLSHWAVAEMTHGLFNSQIGHAIVHSKTLVIDPFGDHPVVVTGSHNFSTNASTKNDENFLIIRDDPTLAEAYAVHIMAAYDHYRFRAAQGDNKGLSRSDDWMAPKLATSLDELRVWGVRQ</sequence>
<dbReference type="Gene3D" id="3.30.870.10">
    <property type="entry name" value="Endonuclease Chain A"/>
    <property type="match status" value="2"/>
</dbReference>
<organism evidence="8 9">
    <name type="scientific">Mycolicibacterium fluoranthenivorans</name>
    <dbReference type="NCBI Taxonomy" id="258505"/>
    <lineage>
        <taxon>Bacteria</taxon>
        <taxon>Bacillati</taxon>
        <taxon>Actinomycetota</taxon>
        <taxon>Actinomycetes</taxon>
        <taxon>Mycobacteriales</taxon>
        <taxon>Mycobacteriaceae</taxon>
        <taxon>Mycolicibacterium</taxon>
    </lineage>
</organism>
<dbReference type="EC" id="3.1.4.4" evidence="3"/>